<reference evidence="7 8" key="2">
    <citation type="journal article" date="2011" name="J. Bacteriol.">
        <title>Complete genome sequences for the anaerobic, extremely thermophilic plant biomass-degrading bacteria Caldicellulosiruptor hydrothermalis, Caldicellulosiruptor kristjanssonii, Caldicellulosiruptor kronotskyensis, Caldicellulosiruptor owensenis, and Caldicellulosiruptor lactoaceticus.</title>
        <authorList>
            <person name="Blumer-Schuette S.E."/>
            <person name="Ozdemir I."/>
            <person name="Mistry D."/>
            <person name="Lucas S."/>
            <person name="Lapidus A."/>
            <person name="Cheng J.F."/>
            <person name="Goodwin L.A."/>
            <person name="Pitluck S."/>
            <person name="Land M.L."/>
            <person name="Hauser L.J."/>
            <person name="Woyke T."/>
            <person name="Mikhailova N."/>
            <person name="Pati A."/>
            <person name="Kyrpides N.C."/>
            <person name="Ivanova N."/>
            <person name="Detter J.C."/>
            <person name="Walston-Davenport K."/>
            <person name="Han S."/>
            <person name="Adams M.W."/>
            <person name="Kelly R.M."/>
        </authorList>
    </citation>
    <scope>NUCLEOTIDE SEQUENCE [LARGE SCALE GENOMIC DNA]</scope>
    <source>
        <strain evidence="8">DSM 18901 / VKM B-2411 / 108</strain>
    </source>
</reference>
<protein>
    <submittedName>
        <fullName evidence="7">Inner-membrane translocator</fullName>
    </submittedName>
</protein>
<evidence type="ECO:0000256" key="6">
    <source>
        <dbReference type="SAM" id="Phobius"/>
    </source>
</evidence>
<dbReference type="GO" id="GO:0022857">
    <property type="term" value="F:transmembrane transporter activity"/>
    <property type="evidence" value="ECO:0007669"/>
    <property type="project" value="InterPro"/>
</dbReference>
<dbReference type="EMBL" id="CP002219">
    <property type="protein sequence ID" value="ADQ08044.1"/>
    <property type="molecule type" value="Genomic_DNA"/>
</dbReference>
<dbReference type="OrthoDB" id="5145272at2"/>
<feature type="transmembrane region" description="Helical" evidence="6">
    <location>
        <begin position="239"/>
        <end position="259"/>
    </location>
</feature>
<evidence type="ECO:0000313" key="7">
    <source>
        <dbReference type="EMBL" id="ADQ08044.1"/>
    </source>
</evidence>
<keyword evidence="5 6" id="KW-0472">Membrane</keyword>
<feature type="transmembrane region" description="Helical" evidence="6">
    <location>
        <begin position="6"/>
        <end position="31"/>
    </location>
</feature>
<dbReference type="AlphaFoldDB" id="E4Q8S0"/>
<feature type="transmembrane region" description="Helical" evidence="6">
    <location>
        <begin position="69"/>
        <end position="89"/>
    </location>
</feature>
<dbReference type="PANTHER" id="PTHR32196">
    <property type="entry name" value="ABC TRANSPORTER PERMEASE PROTEIN YPHD-RELATED-RELATED"/>
    <property type="match status" value="1"/>
</dbReference>
<sequence length="330" mass="36120">MRATKLFRNIIVTFSVPLIVYSIFQLICSIYKLPYINSNNFRTFVLNTFYVAYIGWGLYFNVPAGRFDFSVGAVMLLSTIIGGNLALMLGLNGTGMLISCMLTGALLGAVSGLAYVILRLPAMVVSLGLVLIYEALSFVLFEGRGIVIIGRQNLLYIVQPPYLYIVAFIVMIALIILINYTKFGYDMRALANDQRISVNTGINEITNTILCYIFSGAVVAVAGVLTLGRTGATRANLSMATVSTMFQGFLPLFIGNVLARYSEPIFSILIGAITTSLIASGLAALGLSLAAQNIINAFIMLAFLAYDINQYKLEELILIRRQKKEALMEQ</sequence>
<feature type="transmembrane region" description="Helical" evidence="6">
    <location>
        <begin position="265"/>
        <end position="291"/>
    </location>
</feature>
<evidence type="ECO:0000313" key="8">
    <source>
        <dbReference type="Proteomes" id="UP000006890"/>
    </source>
</evidence>
<proteinExistence type="predicted"/>
<keyword evidence="2" id="KW-1003">Cell membrane</keyword>
<organism evidence="7 8">
    <name type="scientific">Caldicellulosiruptor hydrothermalis (strain DSM 18901 / VKM B-2411 / 108)</name>
    <dbReference type="NCBI Taxonomy" id="632292"/>
    <lineage>
        <taxon>Bacteria</taxon>
        <taxon>Bacillati</taxon>
        <taxon>Bacillota</taxon>
        <taxon>Bacillota incertae sedis</taxon>
        <taxon>Caldicellulosiruptorales</taxon>
        <taxon>Caldicellulosiruptoraceae</taxon>
        <taxon>Caldicellulosiruptor</taxon>
    </lineage>
</organism>
<dbReference type="KEGG" id="chd:Calhy_2344"/>
<dbReference type="HOGENOM" id="CLU_070542_0_0_9"/>
<feature type="transmembrane region" description="Helical" evidence="6">
    <location>
        <begin position="205"/>
        <end position="227"/>
    </location>
</feature>
<comment type="subcellular location">
    <subcellularLocation>
        <location evidence="1">Cell membrane</location>
        <topology evidence="1">Multi-pass membrane protein</topology>
    </subcellularLocation>
</comment>
<feature type="transmembrane region" description="Helical" evidence="6">
    <location>
        <begin position="43"/>
        <end position="63"/>
    </location>
</feature>
<name>E4Q8S0_CALH1</name>
<dbReference type="Pfam" id="PF02653">
    <property type="entry name" value="BPD_transp_2"/>
    <property type="match status" value="1"/>
</dbReference>
<evidence type="ECO:0000256" key="2">
    <source>
        <dbReference type="ARBA" id="ARBA00022475"/>
    </source>
</evidence>
<accession>E4Q8S0</accession>
<gene>
    <name evidence="7" type="ordered locus">Calhy_2344</name>
</gene>
<feature type="transmembrane region" description="Helical" evidence="6">
    <location>
        <begin position="96"/>
        <end position="117"/>
    </location>
</feature>
<keyword evidence="3 6" id="KW-0812">Transmembrane</keyword>
<evidence type="ECO:0000256" key="3">
    <source>
        <dbReference type="ARBA" id="ARBA00022692"/>
    </source>
</evidence>
<dbReference type="Proteomes" id="UP000006890">
    <property type="component" value="Chromosome"/>
</dbReference>
<reference key="1">
    <citation type="submission" date="2010-09" db="EMBL/GenBank/DDBJ databases">
        <title>Complete sequence of Caldicellulosiruptor hydrothermalis 108.</title>
        <authorList>
            <consortium name="US DOE Joint Genome Institute"/>
            <person name="Lucas S."/>
            <person name="Copeland A."/>
            <person name="Lapidus A."/>
            <person name="Cheng J.-F."/>
            <person name="Bruce D."/>
            <person name="Goodwin L."/>
            <person name="Pitluck S."/>
            <person name="Davenport K."/>
            <person name="Detter J.C."/>
            <person name="Han C."/>
            <person name="Tapia R."/>
            <person name="Land M."/>
            <person name="Hauser L."/>
            <person name="Chang Y.-J."/>
            <person name="Jeffries C."/>
            <person name="Kyrpides N."/>
            <person name="Ivanova N."/>
            <person name="Mikhailova N."/>
            <person name="Blumer-Schuette S.E."/>
            <person name="Kelly R.M."/>
            <person name="Woyke T."/>
        </authorList>
    </citation>
    <scope>NUCLEOTIDE SEQUENCE</scope>
    <source>
        <strain>108</strain>
    </source>
</reference>
<dbReference type="InterPro" id="IPR001851">
    <property type="entry name" value="ABC_transp_permease"/>
</dbReference>
<evidence type="ECO:0000256" key="4">
    <source>
        <dbReference type="ARBA" id="ARBA00022989"/>
    </source>
</evidence>
<feature type="transmembrane region" description="Helical" evidence="6">
    <location>
        <begin position="123"/>
        <end position="141"/>
    </location>
</feature>
<dbReference type="GO" id="GO:0005886">
    <property type="term" value="C:plasma membrane"/>
    <property type="evidence" value="ECO:0007669"/>
    <property type="project" value="UniProtKB-SubCell"/>
</dbReference>
<keyword evidence="8" id="KW-1185">Reference proteome</keyword>
<keyword evidence="4 6" id="KW-1133">Transmembrane helix</keyword>
<evidence type="ECO:0000256" key="5">
    <source>
        <dbReference type="ARBA" id="ARBA00023136"/>
    </source>
</evidence>
<feature type="transmembrane region" description="Helical" evidence="6">
    <location>
        <begin position="162"/>
        <end position="185"/>
    </location>
</feature>
<dbReference type="eggNOG" id="COG1172">
    <property type="taxonomic scope" value="Bacteria"/>
</dbReference>
<dbReference type="STRING" id="632292.Calhy_2344"/>
<evidence type="ECO:0000256" key="1">
    <source>
        <dbReference type="ARBA" id="ARBA00004651"/>
    </source>
</evidence>
<dbReference type="RefSeq" id="WP_013404185.1">
    <property type="nucleotide sequence ID" value="NC_014652.1"/>
</dbReference>